<accession>A0ABY0UTJ8</accession>
<keyword evidence="5" id="KW-1185">Reference proteome</keyword>
<evidence type="ECO:0000313" key="4">
    <source>
        <dbReference type="EMBL" id="SDT16343.1"/>
    </source>
</evidence>
<gene>
    <name evidence="4" type="ORF">SAMN05192545_2914</name>
</gene>
<keyword evidence="3" id="KW-0812">Transmembrane</keyword>
<sequence>MADKAITRRLKIYVNGQEVDATISNLTKNLSKFRALANRSIEGTDEFKKYNAEVARLELELSQARGAQRAFREETKLTEKGITASEKALTDFTGSFQTMLQGYKNGDILQVKEGFNGVKSGISGATKAALAFIATPLGAAIAALVGIGTAAKAWFDYNSQVVEALRLTTQITGLTDAAADNARIRAQTLSEAFDTDFQKNLETANALAKQFGISFDEAFDVIEDQLVRGQANNDEFFQNLNEYPTFFNNAKFSAEEFGRVIATGYDLGIYNDKLPDAVKEAGLAIEEQTTATVDALTNAFGAAFTDDILARVSDGTTSVKDALAEIADESNKQQLNVQQNAQLTADLFKGAGEDAGGAIKIFEALDIALNQNQRELTESEQITQDQINANKELSAVTSAIFSTGDQGFGLLIDKAKLFGTTLLLDILKTGVDVYNWIVDLNNESAVFSTILTTLGVVAQTPFQVIGTLIDNAKNAFGSLADVVEGIFTFDFDKIKEGLQRGLVVSVQTMQQIKAKAEENSKAIEDAFNGKSSLTRKSLDDFISSDAPVTSGASASGVANATSTNNPQRTTNNELTPEDQRIIDSKKKVTEFLKKFDEEQKLEQQLKDLEEAEANKLKQELELEAKYAQLIANAEGEKELIAQLKEAQRIELAKIDEEYNESEAEKNKALQDQLLKQEQEANAKRIAERKRLGQDIINNAISLAGQETRLGQALLAAKGLMAAREMLIELGVLKGKAAVAVAEGTLATSVGAANTAKVGFPQNVPLLLAFAAQAVGIISAIKGATKSADTATSEIPSFEKGGETFSGSYTGGVDGRGGQYSILHPDEYVVPKYLRSDPIVQDLTAYTEAKRTGKTIGVSEGNTTNNQQPTTNNQFLELLAQKFMDKLDEPLKVLFTLNDVVSLHELEEKLENTVNESKGN</sequence>
<name>A0ABY0UTJ8_9FLAO</name>
<dbReference type="EMBL" id="LT629754">
    <property type="protein sequence ID" value="SDT16343.1"/>
    <property type="molecule type" value="Genomic_DNA"/>
</dbReference>
<dbReference type="Proteomes" id="UP000199574">
    <property type="component" value="Chromosome I"/>
</dbReference>
<dbReference type="GeneID" id="90591087"/>
<evidence type="ECO:0000256" key="2">
    <source>
        <dbReference type="SAM" id="MobiDB-lite"/>
    </source>
</evidence>
<evidence type="ECO:0000256" key="3">
    <source>
        <dbReference type="SAM" id="Phobius"/>
    </source>
</evidence>
<keyword evidence="3" id="KW-0472">Membrane</keyword>
<feature type="region of interest" description="Disordered" evidence="2">
    <location>
        <begin position="549"/>
        <end position="573"/>
    </location>
</feature>
<feature type="coiled-coil region" evidence="1">
    <location>
        <begin position="47"/>
        <end position="74"/>
    </location>
</feature>
<reference evidence="4 5" key="1">
    <citation type="submission" date="2016-10" db="EMBL/GenBank/DDBJ databases">
        <authorList>
            <person name="Varghese N."/>
            <person name="Submissions S."/>
        </authorList>
    </citation>
    <scope>NUCLEOTIDE SEQUENCE [LARGE SCALE GENOMIC DNA]</scope>
    <source>
        <strain evidence="4 5">MAR_2009_60</strain>
    </source>
</reference>
<keyword evidence="3" id="KW-1133">Transmembrane helix</keyword>
<feature type="coiled-coil region" evidence="1">
    <location>
        <begin position="591"/>
        <end position="686"/>
    </location>
</feature>
<dbReference type="RefSeq" id="WP_091607074.1">
    <property type="nucleotide sequence ID" value="NZ_LT629754.1"/>
</dbReference>
<evidence type="ECO:0000256" key="1">
    <source>
        <dbReference type="SAM" id="Coils"/>
    </source>
</evidence>
<evidence type="ECO:0000313" key="5">
    <source>
        <dbReference type="Proteomes" id="UP000199574"/>
    </source>
</evidence>
<organism evidence="4 5">
    <name type="scientific">Maribacter dokdonensis</name>
    <dbReference type="NCBI Taxonomy" id="320912"/>
    <lineage>
        <taxon>Bacteria</taxon>
        <taxon>Pseudomonadati</taxon>
        <taxon>Bacteroidota</taxon>
        <taxon>Flavobacteriia</taxon>
        <taxon>Flavobacteriales</taxon>
        <taxon>Flavobacteriaceae</taxon>
        <taxon>Maribacter</taxon>
    </lineage>
</organism>
<proteinExistence type="predicted"/>
<protein>
    <submittedName>
        <fullName evidence="4">Uncharacterized protein</fullName>
    </submittedName>
</protein>
<feature type="transmembrane region" description="Helical" evidence="3">
    <location>
        <begin position="129"/>
        <end position="155"/>
    </location>
</feature>
<keyword evidence="1" id="KW-0175">Coiled coil</keyword>